<feature type="compositionally biased region" description="Polar residues" evidence="2">
    <location>
        <begin position="298"/>
        <end position="312"/>
    </location>
</feature>
<name>A0AAD5RF59_9PEZI</name>
<dbReference type="Proteomes" id="UP001201980">
    <property type="component" value="Unassembled WGS sequence"/>
</dbReference>
<feature type="compositionally biased region" description="Basic and acidic residues" evidence="2">
    <location>
        <begin position="487"/>
        <end position="502"/>
    </location>
</feature>
<dbReference type="EMBL" id="JAKWBI020001108">
    <property type="protein sequence ID" value="KAJ2891403.1"/>
    <property type="molecule type" value="Genomic_DNA"/>
</dbReference>
<dbReference type="Pfam" id="PF00172">
    <property type="entry name" value="Zn_clus"/>
    <property type="match status" value="1"/>
</dbReference>
<feature type="domain" description="Zn(2)-C6 fungal-type" evidence="3">
    <location>
        <begin position="8"/>
        <end position="26"/>
    </location>
</feature>
<reference evidence="4" key="1">
    <citation type="submission" date="2022-07" db="EMBL/GenBank/DDBJ databases">
        <title>Draft genome sequence of Zalerion maritima ATCC 34329, a (micro)plastics degrading marine fungus.</title>
        <authorList>
            <person name="Paco A."/>
            <person name="Goncalves M.F.M."/>
            <person name="Rocha-Santos T.A.P."/>
            <person name="Alves A."/>
        </authorList>
    </citation>
    <scope>NUCLEOTIDE SEQUENCE</scope>
    <source>
        <strain evidence="4">ATCC 34329</strain>
    </source>
</reference>
<dbReference type="GO" id="GO:0001228">
    <property type="term" value="F:DNA-binding transcription activator activity, RNA polymerase II-specific"/>
    <property type="evidence" value="ECO:0007669"/>
    <property type="project" value="TreeGrafter"/>
</dbReference>
<gene>
    <name evidence="4" type="ORF">MKZ38_000474</name>
</gene>
<keyword evidence="1" id="KW-0539">Nucleus</keyword>
<sequence length="667" mass="73358">MQYKTTLCDEQKPSCRNCIKHGAECDFVAALASFISGGGSGSEGRQGPESTAPQRTPGLNFLDLELLHNFTTSTYATLSTDVNIQNFYRLNIVRLGLHCDYLMRAILAVSSLHLAHYSTDRKEYYVSQALLYHQLASRQAMNLMSCPNKENGVNLFVFSIMTLYFALGSPRKSGGDMLLTGESSFPDWLFLPRGTRTLSQLLDDDRDNGPLGPLFLHGRKRRMAMYDNDGHISGFNHPRSNLFQEHVRAERDKVAEMGNNTPGRLQPDGGGHTPHLQAQPSPCASTAAPSPSSVVSDTCRQNNKSTTTSMSAPFTKPDPPSPTSDHQFYLTNLENRINAQVKDKTLRDIYAYTISELRPTLDVFFPIAGQEIQGFGHFDITDAFVWIFTVSDIFMPLLQEPNQKQEAVAIFMFFSTCLLKVTQHWWLQGWGEHLIQMSWHMLDAIKPQNLAENQYQNHTNIQPRLLRASPDPGIAHHTDSQSGSEAAEPHGEAGTHEEDALVQRHLLGQLPRDDDPRDEAVDGEDLGEDGGNEVGHEAVGAEDADLEDCGGGARGPVGGAEDGEEDGEDRAEGAEHGGPRGAVVGAGVWVSWSGLWLMGREEVWIDGWEMIDAGCGPALLPSSWVDQVPVHILHQDIAKELLGHLGPSDGFLKPMRRVTVLLGTGTV</sequence>
<evidence type="ECO:0000259" key="3">
    <source>
        <dbReference type="Pfam" id="PF00172"/>
    </source>
</evidence>
<comment type="caution">
    <text evidence="4">The sequence shown here is derived from an EMBL/GenBank/DDBJ whole genome shotgun (WGS) entry which is preliminary data.</text>
</comment>
<feature type="region of interest" description="Disordered" evidence="2">
    <location>
        <begin position="257"/>
        <end position="327"/>
    </location>
</feature>
<dbReference type="PANTHER" id="PTHR47784">
    <property type="entry name" value="STEROL UPTAKE CONTROL PROTEIN 2"/>
    <property type="match status" value="1"/>
</dbReference>
<feature type="compositionally biased region" description="Acidic residues" evidence="2">
    <location>
        <begin position="521"/>
        <end position="531"/>
    </location>
</feature>
<keyword evidence="5" id="KW-1185">Reference proteome</keyword>
<feature type="region of interest" description="Disordered" evidence="2">
    <location>
        <begin position="465"/>
        <end position="579"/>
    </location>
</feature>
<evidence type="ECO:0000256" key="1">
    <source>
        <dbReference type="ARBA" id="ARBA00023242"/>
    </source>
</evidence>
<dbReference type="InterPro" id="IPR001138">
    <property type="entry name" value="Zn2Cys6_DnaBD"/>
</dbReference>
<protein>
    <recommendedName>
        <fullName evidence="3">Zn(2)-C6 fungal-type domain-containing protein</fullName>
    </recommendedName>
</protein>
<dbReference type="CDD" id="cd00067">
    <property type="entry name" value="GAL4"/>
    <property type="match status" value="1"/>
</dbReference>
<feature type="compositionally biased region" description="Gly residues" evidence="2">
    <location>
        <begin position="549"/>
        <end position="560"/>
    </location>
</feature>
<dbReference type="PANTHER" id="PTHR47784:SF5">
    <property type="entry name" value="STEROL UPTAKE CONTROL PROTEIN 2"/>
    <property type="match status" value="1"/>
</dbReference>
<organism evidence="4 5">
    <name type="scientific">Zalerion maritima</name>
    <dbReference type="NCBI Taxonomy" id="339359"/>
    <lineage>
        <taxon>Eukaryota</taxon>
        <taxon>Fungi</taxon>
        <taxon>Dikarya</taxon>
        <taxon>Ascomycota</taxon>
        <taxon>Pezizomycotina</taxon>
        <taxon>Sordariomycetes</taxon>
        <taxon>Lulworthiomycetidae</taxon>
        <taxon>Lulworthiales</taxon>
        <taxon>Lulworthiaceae</taxon>
        <taxon>Zalerion</taxon>
    </lineage>
</organism>
<dbReference type="GO" id="GO:0008270">
    <property type="term" value="F:zinc ion binding"/>
    <property type="evidence" value="ECO:0007669"/>
    <property type="project" value="InterPro"/>
</dbReference>
<proteinExistence type="predicted"/>
<feature type="compositionally biased region" description="Basic and acidic residues" evidence="2">
    <location>
        <begin position="511"/>
        <end position="520"/>
    </location>
</feature>
<evidence type="ECO:0000256" key="2">
    <source>
        <dbReference type="SAM" id="MobiDB-lite"/>
    </source>
</evidence>
<dbReference type="InterPro" id="IPR053157">
    <property type="entry name" value="Sterol_Uptake_Regulator"/>
</dbReference>
<accession>A0AAD5RF59</accession>
<dbReference type="AlphaFoldDB" id="A0AAD5RF59"/>
<feature type="compositionally biased region" description="Low complexity" evidence="2">
    <location>
        <begin position="277"/>
        <end position="296"/>
    </location>
</feature>
<evidence type="ECO:0000313" key="5">
    <source>
        <dbReference type="Proteomes" id="UP001201980"/>
    </source>
</evidence>
<evidence type="ECO:0000313" key="4">
    <source>
        <dbReference type="EMBL" id="KAJ2891403.1"/>
    </source>
</evidence>